<organism evidence="1 2">
    <name type="scientific">[Actinomadura] parvosata subsp. kistnae</name>
    <dbReference type="NCBI Taxonomy" id="1909395"/>
    <lineage>
        <taxon>Bacteria</taxon>
        <taxon>Bacillati</taxon>
        <taxon>Actinomycetota</taxon>
        <taxon>Actinomycetes</taxon>
        <taxon>Streptosporangiales</taxon>
        <taxon>Streptosporangiaceae</taxon>
        <taxon>Nonomuraea</taxon>
    </lineage>
</organism>
<proteinExistence type="predicted"/>
<evidence type="ECO:0000313" key="2">
    <source>
        <dbReference type="Proteomes" id="UP000190797"/>
    </source>
</evidence>
<name>A0A1U9ZZZ5_9ACTN</name>
<dbReference type="STRING" id="1909395.BKM31_20615"/>
<dbReference type="EMBL" id="CP017717">
    <property type="protein sequence ID" value="AQZ63541.1"/>
    <property type="molecule type" value="Genomic_DNA"/>
</dbReference>
<dbReference type="Proteomes" id="UP000190797">
    <property type="component" value="Chromosome"/>
</dbReference>
<gene>
    <name evidence="1" type="ORF">BKM31_20615</name>
</gene>
<dbReference type="AlphaFoldDB" id="A0A1U9ZZZ5"/>
<dbReference type="RefSeq" id="WP_080039726.1">
    <property type="nucleotide sequence ID" value="NZ_CP017717.1"/>
</dbReference>
<keyword evidence="2" id="KW-1185">Reference proteome</keyword>
<sequence>MTKLLDEIIEAYGGADRYDAVSTIKLDIDYQGPFWEFKGHADFAGVEEVVADLHAQRITQRSRATGRTVAFDQDKRLVTVTAANGTVLDTLTNPRDTFEGYTPDTKWSLAQIAYFRSYATHFYLPEPFLFTWPGMVVEEIEPWVENGEAWRGLSITFPENIDTHNETQKYYFDGKGLLRRMDYQPVVNGYSPTAHYVSGHTEVDGIVVATTREIFIRQEDGTPDRSWTPIRLDLSDISFE</sequence>
<evidence type="ECO:0000313" key="1">
    <source>
        <dbReference type="EMBL" id="AQZ63541.1"/>
    </source>
</evidence>
<accession>A0A1U9ZZZ5</accession>
<dbReference type="KEGG" id="noa:BKM31_20615"/>
<protein>
    <submittedName>
        <fullName evidence="1">Uncharacterized protein</fullName>
    </submittedName>
</protein>
<reference evidence="2" key="1">
    <citation type="journal article" date="2017" name="Med. Chem. Commun.">
        <title>Nonomuraea sp. ATCC 55076 harbours the largest actinomycete chromosome to date and the kistamicin biosynthetic gene cluster.</title>
        <authorList>
            <person name="Nazari B."/>
            <person name="Forneris C.C."/>
            <person name="Gibson M.I."/>
            <person name="Moon K."/>
            <person name="Schramma K.R."/>
            <person name="Seyedsayamdost M.R."/>
        </authorList>
    </citation>
    <scope>NUCLEOTIDE SEQUENCE [LARGE SCALE GENOMIC DNA]</scope>
    <source>
        <strain evidence="2">ATCC 55076</strain>
    </source>
</reference>